<keyword evidence="2" id="KW-1133">Transmembrane helix</keyword>
<evidence type="ECO:0000256" key="1">
    <source>
        <dbReference type="SAM" id="MobiDB-lite"/>
    </source>
</evidence>
<dbReference type="AlphaFoldDB" id="C3Y3G0"/>
<protein>
    <submittedName>
        <fullName evidence="3">Uncharacterized protein</fullName>
    </submittedName>
</protein>
<gene>
    <name evidence="3" type="ORF">BRAFLDRAFT_125967</name>
</gene>
<feature type="transmembrane region" description="Helical" evidence="2">
    <location>
        <begin position="92"/>
        <end position="112"/>
    </location>
</feature>
<organism>
    <name type="scientific">Branchiostoma floridae</name>
    <name type="common">Florida lancelet</name>
    <name type="synonym">Amphioxus</name>
    <dbReference type="NCBI Taxonomy" id="7739"/>
    <lineage>
        <taxon>Eukaryota</taxon>
        <taxon>Metazoa</taxon>
        <taxon>Chordata</taxon>
        <taxon>Cephalochordata</taxon>
        <taxon>Leptocardii</taxon>
        <taxon>Amphioxiformes</taxon>
        <taxon>Branchiostomatidae</taxon>
        <taxon>Branchiostoma</taxon>
    </lineage>
</organism>
<name>C3Y3G0_BRAFL</name>
<sequence length="152" mass="17427">MGGKASKQKTAQVSTEKVPVRQTPRKNTRLATLAGNAGKMRRRFVKCFSKGDKNLNDTGDKQDPNTTAVCVRDAEATVDDQTVSKQRMDSKYVMMIFVMILTLSIVDCVRLARRHASFQRVEFHRRRLTRVRAVRSLRYLRLTSEMLVRLLP</sequence>
<keyword evidence="2" id="KW-0812">Transmembrane</keyword>
<feature type="region of interest" description="Disordered" evidence="1">
    <location>
        <begin position="1"/>
        <end position="28"/>
    </location>
</feature>
<evidence type="ECO:0000256" key="2">
    <source>
        <dbReference type="SAM" id="Phobius"/>
    </source>
</evidence>
<accession>C3Y3G0</accession>
<evidence type="ECO:0000313" key="3">
    <source>
        <dbReference type="EMBL" id="EEN65227.1"/>
    </source>
</evidence>
<dbReference type="InParanoid" id="C3Y3G0"/>
<reference evidence="3" key="1">
    <citation type="journal article" date="2008" name="Nature">
        <title>The amphioxus genome and the evolution of the chordate karyotype.</title>
        <authorList>
            <consortium name="US DOE Joint Genome Institute (JGI-PGF)"/>
            <person name="Putnam N.H."/>
            <person name="Butts T."/>
            <person name="Ferrier D.E.K."/>
            <person name="Furlong R.F."/>
            <person name="Hellsten U."/>
            <person name="Kawashima T."/>
            <person name="Robinson-Rechavi M."/>
            <person name="Shoguchi E."/>
            <person name="Terry A."/>
            <person name="Yu J.-K."/>
            <person name="Benito-Gutierrez E.L."/>
            <person name="Dubchak I."/>
            <person name="Garcia-Fernandez J."/>
            <person name="Gibson-Brown J.J."/>
            <person name="Grigoriev I.V."/>
            <person name="Horton A.C."/>
            <person name="de Jong P.J."/>
            <person name="Jurka J."/>
            <person name="Kapitonov V.V."/>
            <person name="Kohara Y."/>
            <person name="Kuroki Y."/>
            <person name="Lindquist E."/>
            <person name="Lucas S."/>
            <person name="Osoegawa K."/>
            <person name="Pennacchio L.A."/>
            <person name="Salamov A.A."/>
            <person name="Satou Y."/>
            <person name="Sauka-Spengler T."/>
            <person name="Schmutz J."/>
            <person name="Shin-I T."/>
            <person name="Toyoda A."/>
            <person name="Bronner-Fraser M."/>
            <person name="Fujiyama A."/>
            <person name="Holland L.Z."/>
            <person name="Holland P.W.H."/>
            <person name="Satoh N."/>
            <person name="Rokhsar D.S."/>
        </authorList>
    </citation>
    <scope>NUCLEOTIDE SEQUENCE [LARGE SCALE GENOMIC DNA]</scope>
    <source>
        <strain evidence="3">S238N-H82</strain>
        <tissue evidence="3">Testes</tissue>
    </source>
</reference>
<dbReference type="EMBL" id="GG666483">
    <property type="protein sequence ID" value="EEN65227.1"/>
    <property type="molecule type" value="Genomic_DNA"/>
</dbReference>
<keyword evidence="2" id="KW-0472">Membrane</keyword>
<proteinExistence type="predicted"/>